<reference evidence="6" key="1">
    <citation type="submission" date="2020-07" db="EMBL/GenBank/DDBJ databases">
        <title>Clarias magur genome sequencing, assembly and annotation.</title>
        <authorList>
            <person name="Kushwaha B."/>
            <person name="Kumar R."/>
            <person name="Das P."/>
            <person name="Joshi C.G."/>
            <person name="Kumar D."/>
            <person name="Nagpure N.S."/>
            <person name="Pandey M."/>
            <person name="Agarwal S."/>
            <person name="Srivastava S."/>
            <person name="Singh M."/>
            <person name="Sahoo L."/>
            <person name="Jayasankar P."/>
            <person name="Meher P.K."/>
            <person name="Koringa P.G."/>
            <person name="Iquebal M.A."/>
            <person name="Das S.P."/>
            <person name="Bit A."/>
            <person name="Patnaik S."/>
            <person name="Patel N."/>
            <person name="Shah T.M."/>
            <person name="Hinsu A."/>
            <person name="Jena J.K."/>
        </authorList>
    </citation>
    <scope>NUCLEOTIDE SEQUENCE</scope>
    <source>
        <strain evidence="6">CIFAMagur01</strain>
        <tissue evidence="6">Testis</tissue>
    </source>
</reference>
<gene>
    <name evidence="6" type="primary">dpep2</name>
    <name evidence="6" type="ORF">DAT39_013189</name>
</gene>
<keyword evidence="4" id="KW-0175">Coiled coil</keyword>
<dbReference type="PROSITE" id="PS51365">
    <property type="entry name" value="RENAL_DIPEPTIDASE_2"/>
    <property type="match status" value="1"/>
</dbReference>
<proteinExistence type="inferred from homology"/>
<keyword evidence="3" id="KW-0224">Dipeptidase</keyword>
<comment type="cofactor">
    <cofactor evidence="3">
        <name>Zn(2+)</name>
        <dbReference type="ChEBI" id="CHEBI:29105"/>
    </cofactor>
</comment>
<dbReference type="OrthoDB" id="445695at2759"/>
<evidence type="ECO:0000256" key="4">
    <source>
        <dbReference type="SAM" id="Coils"/>
    </source>
</evidence>
<comment type="subcellular location">
    <subcellularLocation>
        <location evidence="1 3">Membrane</location>
        <topology evidence="1 3">Lipid-anchor</topology>
        <topology evidence="1 3">GPI-anchor</topology>
    </subcellularLocation>
</comment>
<dbReference type="CDD" id="cd01301">
    <property type="entry name" value="rDP_like"/>
    <property type="match status" value="1"/>
</dbReference>
<dbReference type="Proteomes" id="UP000727407">
    <property type="component" value="Unassembled WGS sequence"/>
</dbReference>
<dbReference type="Pfam" id="PF01244">
    <property type="entry name" value="Peptidase_M19"/>
    <property type="match status" value="1"/>
</dbReference>
<evidence type="ECO:0000256" key="1">
    <source>
        <dbReference type="ARBA" id="ARBA00004589"/>
    </source>
</evidence>
<comment type="catalytic activity">
    <reaction evidence="3">
        <text>an L-aminoacyl-L-amino acid + H2O = 2 an L-alpha-amino acid</text>
        <dbReference type="Rhea" id="RHEA:48940"/>
        <dbReference type="ChEBI" id="CHEBI:15377"/>
        <dbReference type="ChEBI" id="CHEBI:59869"/>
        <dbReference type="ChEBI" id="CHEBI:77460"/>
        <dbReference type="EC" id="3.4.13.19"/>
    </reaction>
</comment>
<dbReference type="EC" id="3.4.13.19" evidence="3"/>
<comment type="similarity">
    <text evidence="3">Belongs to the metallo-dependent hydrolases superfamily. Peptidase M19 family.</text>
</comment>
<dbReference type="InterPro" id="IPR032466">
    <property type="entry name" value="Metal_Hydrolase"/>
</dbReference>
<feature type="coiled-coil region" evidence="4">
    <location>
        <begin position="378"/>
        <end position="405"/>
    </location>
</feature>
<feature type="region of interest" description="Disordered" evidence="5">
    <location>
        <begin position="1"/>
        <end position="43"/>
    </location>
</feature>
<dbReference type="EMBL" id="QNUK01000249">
    <property type="protein sequence ID" value="KAF5897081.1"/>
    <property type="molecule type" value="Genomic_DNA"/>
</dbReference>
<dbReference type="GO" id="GO:0070573">
    <property type="term" value="F:metallodipeptidase activity"/>
    <property type="evidence" value="ECO:0007669"/>
    <property type="project" value="InterPro"/>
</dbReference>
<evidence type="ECO:0000256" key="5">
    <source>
        <dbReference type="SAM" id="MobiDB-lite"/>
    </source>
</evidence>
<keyword evidence="7" id="KW-1185">Reference proteome</keyword>
<dbReference type="GO" id="GO:0006508">
    <property type="term" value="P:proteolysis"/>
    <property type="evidence" value="ECO:0007669"/>
    <property type="project" value="UniProtKB-KW"/>
</dbReference>
<dbReference type="InterPro" id="IPR008257">
    <property type="entry name" value="Pept_M19"/>
</dbReference>
<organism evidence="6 7">
    <name type="scientific">Clarias magur</name>
    <name type="common">Asian catfish</name>
    <name type="synonym">Macropteronotus magur</name>
    <dbReference type="NCBI Taxonomy" id="1594786"/>
    <lineage>
        <taxon>Eukaryota</taxon>
        <taxon>Metazoa</taxon>
        <taxon>Chordata</taxon>
        <taxon>Craniata</taxon>
        <taxon>Vertebrata</taxon>
        <taxon>Euteleostomi</taxon>
        <taxon>Actinopterygii</taxon>
        <taxon>Neopterygii</taxon>
        <taxon>Teleostei</taxon>
        <taxon>Ostariophysi</taxon>
        <taxon>Siluriformes</taxon>
        <taxon>Clariidae</taxon>
        <taxon>Clarias</taxon>
    </lineage>
</organism>
<keyword evidence="3" id="KW-0378">Hydrolase</keyword>
<feature type="compositionally biased region" description="Polar residues" evidence="5">
    <location>
        <begin position="26"/>
        <end position="39"/>
    </location>
</feature>
<evidence type="ECO:0000256" key="2">
    <source>
        <dbReference type="ARBA" id="ARBA00022622"/>
    </source>
</evidence>
<evidence type="ECO:0000256" key="3">
    <source>
        <dbReference type="RuleBase" id="RU341113"/>
    </source>
</evidence>
<evidence type="ECO:0000313" key="6">
    <source>
        <dbReference type="EMBL" id="KAF5897081.1"/>
    </source>
</evidence>
<evidence type="ECO:0000313" key="7">
    <source>
        <dbReference type="Proteomes" id="UP000727407"/>
    </source>
</evidence>
<dbReference type="Gene3D" id="3.20.20.140">
    <property type="entry name" value="Metal-dependent hydrolases"/>
    <property type="match status" value="1"/>
</dbReference>
<dbReference type="InterPro" id="IPR000180">
    <property type="entry name" value="Dipep_AS"/>
</dbReference>
<dbReference type="SUPFAM" id="SSF51556">
    <property type="entry name" value="Metallo-dependent hydrolases"/>
    <property type="match status" value="1"/>
</dbReference>
<dbReference type="PANTHER" id="PTHR10443">
    <property type="entry name" value="MICROSOMAL DIPEPTIDASE"/>
    <property type="match status" value="1"/>
</dbReference>
<name>A0A8J4U256_CLAMG</name>
<dbReference type="PROSITE" id="PS00869">
    <property type="entry name" value="RENAL_DIPEPTIDASE_1"/>
    <property type="match status" value="1"/>
</dbReference>
<keyword evidence="3" id="KW-0645">Protease</keyword>
<keyword evidence="3" id="KW-0482">Metalloprotease</keyword>
<keyword evidence="3" id="KW-0479">Metal-binding</keyword>
<dbReference type="AlphaFoldDB" id="A0A8J4U256"/>
<dbReference type="FunFam" id="3.20.20.140:FF:000030">
    <property type="entry name" value="Dipeptidase"/>
    <property type="match status" value="1"/>
</dbReference>
<keyword evidence="2 3" id="KW-0336">GPI-anchor</keyword>
<keyword evidence="2 3" id="KW-0325">Glycoprotein</keyword>
<comment type="caution">
    <text evidence="6">The sequence shown here is derived from an EMBL/GenBank/DDBJ whole genome shotgun (WGS) entry which is preliminary data.</text>
</comment>
<dbReference type="GO" id="GO:0046872">
    <property type="term" value="F:metal ion binding"/>
    <property type="evidence" value="ECO:0007669"/>
    <property type="project" value="UniProtKB-UniRule"/>
</dbReference>
<keyword evidence="2 3" id="KW-0472">Membrane</keyword>
<protein>
    <recommendedName>
        <fullName evidence="3">Dipeptidase</fullName>
        <ecNumber evidence="3">3.4.13.19</ecNumber>
    </recommendedName>
</protein>
<keyword evidence="3" id="KW-1015">Disulfide bond</keyword>
<sequence length="809" mass="90504">MNSGKELKGKTAKLSTGSIEDDQFSPGPSYSVLRSSSCSPPRKKDLRVTFQQENPNSPPKTMTFCGTLPRTDQQSVRTPIWSTPTISFFNLDSETTEGTNKPVDMNFRDVLSRTSMNHPLAEAETELESHTDRLLRLTRELYEVTHLPDAAITFSEKRQEEHTAVNRLCVTSSLPPDVQTPKQQQEQVLFPKVPGNTLPGPAVRPHEPDVCTVLRGLLDLVDEHWNGQFSLHLNPNFMAKAILILLPLTNPVPPPKSEDKHTRGSIDELKGMQESGACWDVEKSRQVKSRLESELIGNKERKSCEEFRSACDVSEIRQLKRQLAKTQHAQESLKTRLISALKENFILRAEKMEIITSVESDTTLLELGAHLDSDTQVLQKQDKLLKQLERTLHLLQDNHRNKTMLALAVRELSLCCASFLLLHGVQSDSSSTSKTMELMSKYRLIDGHNDLALHLRIRHNSNLSQVNLYNSPYTATDITRLQAAHVGGQIFAAYVLCTAQDKDAVRLALEQIDLIRRVCTEYPELELATTAAEMNTTKKIACLISVEGGHAIDSSLPALRMFYQLGVRSVTLTHTCNTPWAESSSPYYPYYKRNNKALTDFGKAVVYEMNRLGMLVDLSHTSWATARAVLQLSKAPVIFSHSSAYTICNNSRNVPDDLLLMLKANGGLIMVTFYRGFISCGAPANVSLVADHFDHLKHVIGAEHIGIGGDYDGASGFPQGLEDVSKYPAVIGELLSRNWSEAELAGVLKFNFIRVFEKVEKIRNELRSTRPSEVVIPFSEAQNECRLVLRHPNLSKEVKSSVSWLRHSV</sequence>
<dbReference type="PANTHER" id="PTHR10443:SF9">
    <property type="entry name" value="DIPEPTIDASE 2"/>
    <property type="match status" value="1"/>
</dbReference>
<comment type="subunit">
    <text evidence="3">Homodimer; disulfide-linked.</text>
</comment>
<keyword evidence="3" id="KW-0862">Zinc</keyword>
<dbReference type="GO" id="GO:0098552">
    <property type="term" value="C:side of membrane"/>
    <property type="evidence" value="ECO:0007669"/>
    <property type="project" value="UniProtKB-KW"/>
</dbReference>
<accession>A0A8J4U256</accession>
<keyword evidence="2 3" id="KW-0449">Lipoprotein</keyword>